<dbReference type="InterPro" id="IPR011009">
    <property type="entry name" value="Kinase-like_dom_sf"/>
</dbReference>
<evidence type="ECO:0000256" key="4">
    <source>
        <dbReference type="ARBA" id="ARBA00022777"/>
    </source>
</evidence>
<name>A0A177B8U6_9BILA</name>
<dbReference type="AlphaFoldDB" id="A0A177B8U6"/>
<evidence type="ECO:0000256" key="3">
    <source>
        <dbReference type="ARBA" id="ARBA00022741"/>
    </source>
</evidence>
<keyword evidence="1" id="KW-0723">Serine/threonine-protein kinase</keyword>
<evidence type="ECO:0000313" key="8">
    <source>
        <dbReference type="Proteomes" id="UP000078046"/>
    </source>
</evidence>
<dbReference type="OrthoDB" id="339325at2759"/>
<dbReference type="SMART" id="SM00220">
    <property type="entry name" value="S_TKc"/>
    <property type="match status" value="1"/>
</dbReference>
<dbReference type="Gene3D" id="1.10.510.10">
    <property type="entry name" value="Transferase(Phosphotransferase) domain 1"/>
    <property type="match status" value="1"/>
</dbReference>
<dbReference type="PANTHER" id="PTHR24345:SF0">
    <property type="entry name" value="CELL CYCLE SERINE_THREONINE-PROTEIN KINASE CDC5_MSD2"/>
    <property type="match status" value="1"/>
</dbReference>
<dbReference type="Pfam" id="PF00069">
    <property type="entry name" value="Pkinase"/>
    <property type="match status" value="1"/>
</dbReference>
<sequence>MSQQNLDNFQANHIYSYNTQIADVKLPTFVKHLQSIPGYFDSDYCEYMEPNRNSFTKDDENTEKIIYFQSMLGIFKTIGSRSVVLDIKEREKYFTAKILSMINMDEIDLNKTISEINHLQQFNHANIISFHSVSIILNSHIVITMNHFESVCLEKVIADKPILTDSIISFFVDQLQKGLVYLHQEMKIVHHDFKSGNVLLGRTSLKIIDFDHSVQLTDHDHYIPVLPSGAYHYMPPEVYLM</sequence>
<keyword evidence="4" id="KW-0418">Kinase</keyword>
<proteinExistence type="predicted"/>
<dbReference type="InterPro" id="IPR008271">
    <property type="entry name" value="Ser/Thr_kinase_AS"/>
</dbReference>
<feature type="domain" description="Protein kinase" evidence="6">
    <location>
        <begin position="72"/>
        <end position="241"/>
    </location>
</feature>
<accession>A0A177B8U6</accession>
<gene>
    <name evidence="7" type="ORF">A3Q56_02162</name>
</gene>
<dbReference type="GO" id="GO:0005524">
    <property type="term" value="F:ATP binding"/>
    <property type="evidence" value="ECO:0007669"/>
    <property type="project" value="UniProtKB-KW"/>
</dbReference>
<reference evidence="7 8" key="1">
    <citation type="submission" date="2016-04" db="EMBL/GenBank/DDBJ databases">
        <title>The genome of Intoshia linei affirms orthonectids as highly simplified spiralians.</title>
        <authorList>
            <person name="Mikhailov K.V."/>
            <person name="Slusarev G.S."/>
            <person name="Nikitin M.A."/>
            <person name="Logacheva M.D."/>
            <person name="Penin A."/>
            <person name="Aleoshin V."/>
            <person name="Panchin Y.V."/>
        </authorList>
    </citation>
    <scope>NUCLEOTIDE SEQUENCE [LARGE SCALE GENOMIC DNA]</scope>
    <source>
        <strain evidence="7">Intl2013</strain>
        <tissue evidence="7">Whole animal</tissue>
    </source>
</reference>
<dbReference type="GO" id="GO:0005634">
    <property type="term" value="C:nucleus"/>
    <property type="evidence" value="ECO:0007669"/>
    <property type="project" value="TreeGrafter"/>
</dbReference>
<keyword evidence="8" id="KW-1185">Reference proteome</keyword>
<dbReference type="SUPFAM" id="SSF56112">
    <property type="entry name" value="Protein kinase-like (PK-like)"/>
    <property type="match status" value="1"/>
</dbReference>
<dbReference type="InterPro" id="IPR000719">
    <property type="entry name" value="Prot_kinase_dom"/>
</dbReference>
<dbReference type="Proteomes" id="UP000078046">
    <property type="component" value="Unassembled WGS sequence"/>
</dbReference>
<evidence type="ECO:0000256" key="1">
    <source>
        <dbReference type="ARBA" id="ARBA00022527"/>
    </source>
</evidence>
<dbReference type="PANTHER" id="PTHR24345">
    <property type="entry name" value="SERINE/THREONINE-PROTEIN KINASE PLK"/>
    <property type="match status" value="1"/>
</dbReference>
<comment type="caution">
    <text evidence="7">The sequence shown here is derived from an EMBL/GenBank/DDBJ whole genome shotgun (WGS) entry which is preliminary data.</text>
</comment>
<evidence type="ECO:0000256" key="2">
    <source>
        <dbReference type="ARBA" id="ARBA00022679"/>
    </source>
</evidence>
<dbReference type="PROSITE" id="PS00108">
    <property type="entry name" value="PROTEIN_KINASE_ST"/>
    <property type="match status" value="1"/>
</dbReference>
<dbReference type="GO" id="GO:0004674">
    <property type="term" value="F:protein serine/threonine kinase activity"/>
    <property type="evidence" value="ECO:0007669"/>
    <property type="project" value="UniProtKB-KW"/>
</dbReference>
<keyword evidence="5" id="KW-0067">ATP-binding</keyword>
<dbReference type="EMBL" id="LWCA01000190">
    <property type="protein sequence ID" value="OAF70073.1"/>
    <property type="molecule type" value="Genomic_DNA"/>
</dbReference>
<evidence type="ECO:0000259" key="6">
    <source>
        <dbReference type="PROSITE" id="PS50011"/>
    </source>
</evidence>
<dbReference type="PROSITE" id="PS50011">
    <property type="entry name" value="PROTEIN_KINASE_DOM"/>
    <property type="match status" value="1"/>
</dbReference>
<keyword evidence="3" id="KW-0547">Nucleotide-binding</keyword>
<evidence type="ECO:0000256" key="5">
    <source>
        <dbReference type="ARBA" id="ARBA00022840"/>
    </source>
</evidence>
<protein>
    <recommendedName>
        <fullName evidence="6">Protein kinase domain-containing protein</fullName>
    </recommendedName>
</protein>
<organism evidence="7 8">
    <name type="scientific">Intoshia linei</name>
    <dbReference type="NCBI Taxonomy" id="1819745"/>
    <lineage>
        <taxon>Eukaryota</taxon>
        <taxon>Metazoa</taxon>
        <taxon>Spiralia</taxon>
        <taxon>Lophotrochozoa</taxon>
        <taxon>Mesozoa</taxon>
        <taxon>Orthonectida</taxon>
        <taxon>Rhopaluridae</taxon>
        <taxon>Intoshia</taxon>
    </lineage>
</organism>
<evidence type="ECO:0000313" key="7">
    <source>
        <dbReference type="EMBL" id="OAF70073.1"/>
    </source>
</evidence>
<keyword evidence="2" id="KW-0808">Transferase</keyword>